<dbReference type="Gene3D" id="3.30.497.10">
    <property type="entry name" value="Antithrombin, subunit I, domain 2"/>
    <property type="match status" value="1"/>
</dbReference>
<name>A0A4R6HAW3_9BACT</name>
<dbReference type="EMBL" id="SNWI01000001">
    <property type="protein sequence ID" value="TDO04775.1"/>
    <property type="molecule type" value="Genomic_DNA"/>
</dbReference>
<dbReference type="InterPro" id="IPR023795">
    <property type="entry name" value="Serpin_CS"/>
</dbReference>
<feature type="signal peptide" evidence="2">
    <location>
        <begin position="1"/>
        <end position="21"/>
    </location>
</feature>
<dbReference type="Pfam" id="PF00079">
    <property type="entry name" value="Serpin"/>
    <property type="match status" value="1"/>
</dbReference>
<organism evidence="4 5">
    <name type="scientific">Sunxiuqinia elliptica</name>
    <dbReference type="NCBI Taxonomy" id="655355"/>
    <lineage>
        <taxon>Bacteria</taxon>
        <taxon>Pseudomonadati</taxon>
        <taxon>Bacteroidota</taxon>
        <taxon>Bacteroidia</taxon>
        <taxon>Marinilabiliales</taxon>
        <taxon>Prolixibacteraceae</taxon>
        <taxon>Sunxiuqinia</taxon>
    </lineage>
</organism>
<dbReference type="OrthoDB" id="9764871at2"/>
<dbReference type="RefSeq" id="WP_133462932.1">
    <property type="nucleotide sequence ID" value="NZ_SNWI01000001.1"/>
</dbReference>
<dbReference type="PANTHER" id="PTHR11461:SF211">
    <property type="entry name" value="GH10112P-RELATED"/>
    <property type="match status" value="1"/>
</dbReference>
<dbReference type="Gene3D" id="2.30.39.10">
    <property type="entry name" value="Alpha-1-antitrypsin, domain 1"/>
    <property type="match status" value="1"/>
</dbReference>
<dbReference type="PROSITE" id="PS00284">
    <property type="entry name" value="SERPIN"/>
    <property type="match status" value="1"/>
</dbReference>
<proteinExistence type="inferred from homology"/>
<reference evidence="4 5" key="1">
    <citation type="submission" date="2019-03" db="EMBL/GenBank/DDBJ databases">
        <title>Freshwater and sediment microbial communities from various areas in North America, analyzing microbe dynamics in response to fracking.</title>
        <authorList>
            <person name="Lamendella R."/>
        </authorList>
    </citation>
    <scope>NUCLEOTIDE SEQUENCE [LARGE SCALE GENOMIC DNA]</scope>
    <source>
        <strain evidence="4 5">114D</strain>
    </source>
</reference>
<comment type="caution">
    <text evidence="4">The sequence shown here is derived from an EMBL/GenBank/DDBJ whole genome shotgun (WGS) entry which is preliminary data.</text>
</comment>
<dbReference type="InterPro" id="IPR042185">
    <property type="entry name" value="Serpin_sf_2"/>
</dbReference>
<keyword evidence="2" id="KW-0732">Signal</keyword>
<evidence type="ECO:0000259" key="3">
    <source>
        <dbReference type="SMART" id="SM00093"/>
    </source>
</evidence>
<protein>
    <submittedName>
        <fullName evidence="4">Serpin B</fullName>
    </submittedName>
</protein>
<dbReference type="SUPFAM" id="SSF56574">
    <property type="entry name" value="Serpins"/>
    <property type="match status" value="1"/>
</dbReference>
<dbReference type="PANTHER" id="PTHR11461">
    <property type="entry name" value="SERINE PROTEASE INHIBITOR, SERPIN"/>
    <property type="match status" value="1"/>
</dbReference>
<evidence type="ECO:0000313" key="5">
    <source>
        <dbReference type="Proteomes" id="UP000294848"/>
    </source>
</evidence>
<dbReference type="FunFam" id="3.30.497.10:FF:000001">
    <property type="entry name" value="Serine protease inhibitor"/>
    <property type="match status" value="1"/>
</dbReference>
<evidence type="ECO:0000313" key="4">
    <source>
        <dbReference type="EMBL" id="TDO04775.1"/>
    </source>
</evidence>
<comment type="similarity">
    <text evidence="1">Belongs to the serpin family.</text>
</comment>
<evidence type="ECO:0000256" key="2">
    <source>
        <dbReference type="SAM" id="SignalP"/>
    </source>
</evidence>
<gene>
    <name evidence="4" type="ORF">DET52_101123</name>
</gene>
<dbReference type="InterPro" id="IPR023796">
    <property type="entry name" value="Serpin_dom"/>
</dbReference>
<sequence length="414" mass="46695">MKQFFFLFGLSFLMSSLISCSSEDITEHEINDIQLNDKSAQLVKTDNAFGLELFKELNKEQEAGKNLMLSPLSISQALAMTYNGAAGNTKTEMEAVLHKNGFTPQQINESYQSLVSALTSHDSRVDLSISNAIFYRSGFSIKPTFISTNQTYYNAEVKGLNFEAEKATRDQVNGWVRDKTNNKIEEIIQAVNPEDIMYLINAIYFNGEWTFQFDKQATSDRTFYTSDGSEIQVSTMQLDKTTLNYSNTDSFQLLELPYGGKKYSMLIFLPNDAYTVNDIIQQMNQEQLDEWVDNLHSRNLKVFLPKFEFKYENSLIDNLQTLGMTDAFSPSSANFAGISDQSGLSISEVKHKTYIKVDEKGTEAAAVTAVTVEVTSVGPDPVFNINRPFVFAIREKDTNTMLFLGKVNNPLLHE</sequence>
<dbReference type="GO" id="GO:0005615">
    <property type="term" value="C:extracellular space"/>
    <property type="evidence" value="ECO:0007669"/>
    <property type="project" value="InterPro"/>
</dbReference>
<feature type="chain" id="PRO_5020499122" evidence="2">
    <location>
        <begin position="22"/>
        <end position="414"/>
    </location>
</feature>
<evidence type="ECO:0000256" key="1">
    <source>
        <dbReference type="RuleBase" id="RU000411"/>
    </source>
</evidence>
<dbReference type="AlphaFoldDB" id="A0A4R6HAW3"/>
<dbReference type="InterPro" id="IPR000215">
    <property type="entry name" value="Serpin_fam"/>
</dbReference>
<dbReference type="InterPro" id="IPR036186">
    <property type="entry name" value="Serpin_sf"/>
</dbReference>
<dbReference type="PROSITE" id="PS51257">
    <property type="entry name" value="PROKAR_LIPOPROTEIN"/>
    <property type="match status" value="1"/>
</dbReference>
<feature type="domain" description="Serpin" evidence="3">
    <location>
        <begin position="51"/>
        <end position="410"/>
    </location>
</feature>
<dbReference type="InterPro" id="IPR042178">
    <property type="entry name" value="Serpin_sf_1"/>
</dbReference>
<dbReference type="CDD" id="cd19588">
    <property type="entry name" value="serpin_miropin-like"/>
    <property type="match status" value="1"/>
</dbReference>
<dbReference type="SMART" id="SM00093">
    <property type="entry name" value="SERPIN"/>
    <property type="match status" value="1"/>
</dbReference>
<dbReference type="Proteomes" id="UP000294848">
    <property type="component" value="Unassembled WGS sequence"/>
</dbReference>
<dbReference type="GO" id="GO:0004867">
    <property type="term" value="F:serine-type endopeptidase inhibitor activity"/>
    <property type="evidence" value="ECO:0007669"/>
    <property type="project" value="InterPro"/>
</dbReference>
<accession>A0A4R6HAW3</accession>